<protein>
    <submittedName>
        <fullName evidence="2">Aminoglycoside phosphotransferase family protein</fullName>
    </submittedName>
</protein>
<dbReference type="OrthoDB" id="3723194at2"/>
<name>A0A2W2CC18_9ACTN</name>
<dbReference type="AlphaFoldDB" id="A0A2W2CC18"/>
<keyword evidence="3" id="KW-1185">Reference proteome</keyword>
<evidence type="ECO:0000313" key="2">
    <source>
        <dbReference type="EMBL" id="PZF97005.1"/>
    </source>
</evidence>
<gene>
    <name evidence="2" type="ORF">C1I93_13065</name>
</gene>
<dbReference type="RefSeq" id="WP_111243539.1">
    <property type="nucleotide sequence ID" value="NZ_AP023358.1"/>
</dbReference>
<dbReference type="SUPFAM" id="SSF56112">
    <property type="entry name" value="Protein kinase-like (PK-like)"/>
    <property type="match status" value="1"/>
</dbReference>
<evidence type="ECO:0000313" key="3">
    <source>
        <dbReference type="Proteomes" id="UP000248627"/>
    </source>
</evidence>
<keyword evidence="2" id="KW-0808">Transferase</keyword>
<sequence length="289" mass="32086">MRAEEAIDAVTSAATGAGLSAHDATVVRVGENGVVLLPSAGVLARVLPRAAKDSNPRREIEVAAWLASRQVPVVHPARPEPIIVGQYVVSLWEYLPDSRPADLVTLARCLRRVHAVAVPTDLLPYLSPFDKFEERLEAGAGLDVHDRLFLRQFRGDLSARWATTKFTLGEGVLHGDAHMENLLVTADGREAFVDLETVCIGPPEWDLTLTALYYECGWFSATQYVEFVQTYGFDVRLSPSWPVLRLIRMLRMTLWLAQSADNDPQRQCQLRHRIATLRDGTAPAGWTGY</sequence>
<proteinExistence type="predicted"/>
<comment type="caution">
    <text evidence="2">The sequence shown here is derived from an EMBL/GenBank/DDBJ whole genome shotgun (WGS) entry which is preliminary data.</text>
</comment>
<feature type="domain" description="Aminoglycoside phosphotransferase" evidence="1">
    <location>
        <begin position="46"/>
        <end position="244"/>
    </location>
</feature>
<dbReference type="InterPro" id="IPR011009">
    <property type="entry name" value="Kinase-like_dom_sf"/>
</dbReference>
<dbReference type="GO" id="GO:0016740">
    <property type="term" value="F:transferase activity"/>
    <property type="evidence" value="ECO:0007669"/>
    <property type="project" value="UniProtKB-KW"/>
</dbReference>
<evidence type="ECO:0000259" key="1">
    <source>
        <dbReference type="Pfam" id="PF01636"/>
    </source>
</evidence>
<dbReference type="Proteomes" id="UP000248627">
    <property type="component" value="Unassembled WGS sequence"/>
</dbReference>
<dbReference type="EMBL" id="POTX01000071">
    <property type="protein sequence ID" value="PZF97005.1"/>
    <property type="molecule type" value="Genomic_DNA"/>
</dbReference>
<organism evidence="2 3">
    <name type="scientific">Micromonospora endophytica</name>
    <dbReference type="NCBI Taxonomy" id="515350"/>
    <lineage>
        <taxon>Bacteria</taxon>
        <taxon>Bacillati</taxon>
        <taxon>Actinomycetota</taxon>
        <taxon>Actinomycetes</taxon>
        <taxon>Micromonosporales</taxon>
        <taxon>Micromonosporaceae</taxon>
        <taxon>Micromonospora</taxon>
    </lineage>
</organism>
<reference evidence="2 3" key="1">
    <citation type="submission" date="2018-01" db="EMBL/GenBank/DDBJ databases">
        <title>Draft genome sequence of Jishengella endophytica.</title>
        <authorList>
            <person name="Sahin N."/>
            <person name="Ay H."/>
            <person name="Saygin H."/>
        </authorList>
    </citation>
    <scope>NUCLEOTIDE SEQUENCE [LARGE SCALE GENOMIC DNA]</scope>
    <source>
        <strain evidence="2 3">DSM 45430</strain>
    </source>
</reference>
<dbReference type="Gene3D" id="3.90.1200.10">
    <property type="match status" value="1"/>
</dbReference>
<dbReference type="InterPro" id="IPR002575">
    <property type="entry name" value="Aminoglycoside_PTrfase"/>
</dbReference>
<dbReference type="Pfam" id="PF01636">
    <property type="entry name" value="APH"/>
    <property type="match status" value="1"/>
</dbReference>
<accession>A0A2W2CC18</accession>